<evidence type="ECO:0000256" key="1">
    <source>
        <dbReference type="SAM" id="Phobius"/>
    </source>
</evidence>
<dbReference type="Proteomes" id="UP000800093">
    <property type="component" value="Unassembled WGS sequence"/>
</dbReference>
<feature type="transmembrane region" description="Helical" evidence="1">
    <location>
        <begin position="54"/>
        <end position="75"/>
    </location>
</feature>
<dbReference type="AlphaFoldDB" id="A0A9P4K562"/>
<comment type="caution">
    <text evidence="2">The sequence shown here is derived from an EMBL/GenBank/DDBJ whole genome shotgun (WGS) entry which is preliminary data.</text>
</comment>
<keyword evidence="1" id="KW-0472">Membrane</keyword>
<proteinExistence type="predicted"/>
<keyword evidence="1" id="KW-0812">Transmembrane</keyword>
<organism evidence="2 3">
    <name type="scientific">Lojkania enalia</name>
    <dbReference type="NCBI Taxonomy" id="147567"/>
    <lineage>
        <taxon>Eukaryota</taxon>
        <taxon>Fungi</taxon>
        <taxon>Dikarya</taxon>
        <taxon>Ascomycota</taxon>
        <taxon>Pezizomycotina</taxon>
        <taxon>Dothideomycetes</taxon>
        <taxon>Pleosporomycetidae</taxon>
        <taxon>Pleosporales</taxon>
        <taxon>Pleosporales incertae sedis</taxon>
        <taxon>Lojkania</taxon>
    </lineage>
</organism>
<name>A0A9P4K562_9PLEO</name>
<keyword evidence="1" id="KW-1133">Transmembrane helix</keyword>
<accession>A0A9P4K562</accession>
<protein>
    <submittedName>
        <fullName evidence="2">Uncharacterized protein</fullName>
    </submittedName>
</protein>
<gene>
    <name evidence="2" type="ORF">CC78DRAFT_348388</name>
</gene>
<evidence type="ECO:0000313" key="3">
    <source>
        <dbReference type="Proteomes" id="UP000800093"/>
    </source>
</evidence>
<dbReference type="EMBL" id="ML986656">
    <property type="protein sequence ID" value="KAF2261497.1"/>
    <property type="molecule type" value="Genomic_DNA"/>
</dbReference>
<sequence>MALQQSVSFQLCSRSIVIRHNIHQVVVANRRALNPSYRANFIPRRTDREQDMTLSPILSLLLNLPYAWIMLFLFLEDDCEFGVSRIYLVCGVHRSTYSPTIISTSIIKTSVKSLFSVYLTTLTSSSIP</sequence>
<keyword evidence="3" id="KW-1185">Reference proteome</keyword>
<evidence type="ECO:0000313" key="2">
    <source>
        <dbReference type="EMBL" id="KAF2261497.1"/>
    </source>
</evidence>
<reference evidence="3" key="1">
    <citation type="journal article" date="2020" name="Stud. Mycol.">
        <title>101 Dothideomycetes genomes: A test case for predicting lifestyles and emergence of pathogens.</title>
        <authorList>
            <person name="Haridas S."/>
            <person name="Albert R."/>
            <person name="Binder M."/>
            <person name="Bloem J."/>
            <person name="LaButti K."/>
            <person name="Salamov A."/>
            <person name="Andreopoulos B."/>
            <person name="Baker S."/>
            <person name="Barry K."/>
            <person name="Bills G."/>
            <person name="Bluhm B."/>
            <person name="Cannon C."/>
            <person name="Castanera R."/>
            <person name="Culley D."/>
            <person name="Daum C."/>
            <person name="Ezra D."/>
            <person name="Gonzalez J."/>
            <person name="Henrissat B."/>
            <person name="Kuo A."/>
            <person name="Liang C."/>
            <person name="Lipzen A."/>
            <person name="Lutzoni F."/>
            <person name="Magnuson J."/>
            <person name="Mondo S."/>
            <person name="Nolan M."/>
            <person name="Ohm R."/>
            <person name="Pangilinan J."/>
            <person name="Park H.-J."/>
            <person name="Ramirez L."/>
            <person name="Alfaro M."/>
            <person name="Sun H."/>
            <person name="Tritt A."/>
            <person name="Yoshinaga Y."/>
            <person name="Zwiers L.-H."/>
            <person name="Turgeon B."/>
            <person name="Goodwin S."/>
            <person name="Spatafora J."/>
            <person name="Crous P."/>
            <person name="Grigoriev I."/>
        </authorList>
    </citation>
    <scope>NUCLEOTIDE SEQUENCE [LARGE SCALE GENOMIC DNA]</scope>
    <source>
        <strain evidence="3">CBS 304.66</strain>
    </source>
</reference>